<accession>A0A1B7JJC9</accession>
<protein>
    <recommendedName>
        <fullName evidence="3">Lipoprotein</fullName>
    </recommendedName>
</protein>
<dbReference type="PROSITE" id="PS51257">
    <property type="entry name" value="PROKAR_LIPOPROTEIN"/>
    <property type="match status" value="1"/>
</dbReference>
<dbReference type="OrthoDB" id="6637110at2"/>
<dbReference type="RefSeq" id="WP_068910017.1">
    <property type="nucleotide sequence ID" value="NZ_LXEW01000048.1"/>
</dbReference>
<evidence type="ECO:0000313" key="2">
    <source>
        <dbReference type="Proteomes" id="UP000078224"/>
    </source>
</evidence>
<evidence type="ECO:0000313" key="1">
    <source>
        <dbReference type="EMBL" id="OAT48029.1"/>
    </source>
</evidence>
<proteinExistence type="predicted"/>
<comment type="caution">
    <text evidence="1">The sequence shown here is derived from an EMBL/GenBank/DDBJ whole genome shotgun (WGS) entry which is preliminary data.</text>
</comment>
<gene>
    <name evidence="1" type="ORF">M998_3455</name>
</gene>
<dbReference type="EMBL" id="LXEW01000048">
    <property type="protein sequence ID" value="OAT48029.1"/>
    <property type="molecule type" value="Genomic_DNA"/>
</dbReference>
<keyword evidence="2" id="KW-1185">Reference proteome</keyword>
<reference evidence="1 2" key="1">
    <citation type="submission" date="2016-04" db="EMBL/GenBank/DDBJ databases">
        <title>ATOL: Assembling a taxonomically balanced genome-scale reconstruction of the evolutionary history of the Enterobacteriaceae.</title>
        <authorList>
            <person name="Plunkett G.III."/>
            <person name="Neeno-Eckwall E.C."/>
            <person name="Glasner J.D."/>
            <person name="Perna N.T."/>
        </authorList>
    </citation>
    <scope>NUCLEOTIDE SEQUENCE [LARGE SCALE GENOMIC DNA]</scope>
    <source>
        <strain evidence="1 2">ATCC 35613</strain>
    </source>
</reference>
<sequence length="209" mass="23440">MKMFKSAIFLLVVSTLTGCGDNFSCENEEVLKSVNEVIVSNALNKVDFRTFHPYGQSGLTSHAVKITWDNPIAIDSNPNVKSLTCKVHLTAMLSDDENNNLKQRIDDINQRAMKEPSYENNKSFIANVNKTAIDMANTRQVTGTVEYTLYQSKGQVVTEVSNTPEVSRVINHIGDKLLRPITRVYAAQQGELSLNNFYSIDILSMFRAR</sequence>
<name>A0A1B7JJC9_9GAMM</name>
<dbReference type="AlphaFoldDB" id="A0A1B7JJC9"/>
<organism evidence="1 2">
    <name type="scientific">Providencia heimbachae ATCC 35613</name>
    <dbReference type="NCBI Taxonomy" id="1354272"/>
    <lineage>
        <taxon>Bacteria</taxon>
        <taxon>Pseudomonadati</taxon>
        <taxon>Pseudomonadota</taxon>
        <taxon>Gammaproteobacteria</taxon>
        <taxon>Enterobacterales</taxon>
        <taxon>Morganellaceae</taxon>
        <taxon>Providencia</taxon>
    </lineage>
</organism>
<dbReference type="Proteomes" id="UP000078224">
    <property type="component" value="Unassembled WGS sequence"/>
</dbReference>
<evidence type="ECO:0008006" key="3">
    <source>
        <dbReference type="Google" id="ProtNLM"/>
    </source>
</evidence>
<dbReference type="PATRIC" id="fig|1354272.4.peg.3539"/>